<sequence>MENRDKIDDVYGEIFLALEGKADTLVHFITSFQDNDYILGFIPIKFSKFYNLKTLIINDSYVEYERQLKHLSYQNLEVFQIDFIKTSTLIYIINNSGGNLSKIIVGGCSYNGDEDLIIIRTIHEKCPLIEYLTLTFSSSDENFMEFEKLLNTCQKLKTLILNIDAFLSEGHSIAEKRLLSGEKLSKALIRSAPFNLRRLVFNGINHDYGPRFSFKTLKDFFENWKGRTSLSIFTPDRHYKAKEYDEMISGYLNDGVIKDFSYNLINYFM</sequence>
<dbReference type="Proteomes" id="UP000789375">
    <property type="component" value="Unassembled WGS sequence"/>
</dbReference>
<dbReference type="InterPro" id="IPR032675">
    <property type="entry name" value="LRR_dom_sf"/>
</dbReference>
<dbReference type="SUPFAM" id="SSF52047">
    <property type="entry name" value="RNI-like"/>
    <property type="match status" value="1"/>
</dbReference>
<reference evidence="1" key="1">
    <citation type="submission" date="2021-06" db="EMBL/GenBank/DDBJ databases">
        <authorList>
            <person name="Kallberg Y."/>
            <person name="Tangrot J."/>
            <person name="Rosling A."/>
        </authorList>
    </citation>
    <scope>NUCLEOTIDE SEQUENCE</scope>
    <source>
        <strain evidence="1">87-6 pot B 2015</strain>
    </source>
</reference>
<accession>A0A9N9DVB5</accession>
<organism evidence="1 2">
    <name type="scientific">Funneliformis mosseae</name>
    <name type="common">Endomycorrhizal fungus</name>
    <name type="synonym">Glomus mosseae</name>
    <dbReference type="NCBI Taxonomy" id="27381"/>
    <lineage>
        <taxon>Eukaryota</taxon>
        <taxon>Fungi</taxon>
        <taxon>Fungi incertae sedis</taxon>
        <taxon>Mucoromycota</taxon>
        <taxon>Glomeromycotina</taxon>
        <taxon>Glomeromycetes</taxon>
        <taxon>Glomerales</taxon>
        <taxon>Glomeraceae</taxon>
        <taxon>Funneliformis</taxon>
    </lineage>
</organism>
<keyword evidence="2" id="KW-1185">Reference proteome</keyword>
<evidence type="ECO:0000313" key="2">
    <source>
        <dbReference type="Proteomes" id="UP000789375"/>
    </source>
</evidence>
<comment type="caution">
    <text evidence="1">The sequence shown here is derived from an EMBL/GenBank/DDBJ whole genome shotgun (WGS) entry which is preliminary data.</text>
</comment>
<dbReference type="AlphaFoldDB" id="A0A9N9DVB5"/>
<protein>
    <submittedName>
        <fullName evidence="1">15138_t:CDS:1</fullName>
    </submittedName>
</protein>
<dbReference type="Gene3D" id="3.80.10.10">
    <property type="entry name" value="Ribonuclease Inhibitor"/>
    <property type="match status" value="1"/>
</dbReference>
<name>A0A9N9DVB5_FUNMO</name>
<proteinExistence type="predicted"/>
<evidence type="ECO:0000313" key="1">
    <source>
        <dbReference type="EMBL" id="CAG8654008.1"/>
    </source>
</evidence>
<gene>
    <name evidence="1" type="ORF">FMOSSE_LOCUS11614</name>
</gene>
<dbReference type="EMBL" id="CAJVPP010004696">
    <property type="protein sequence ID" value="CAG8654008.1"/>
    <property type="molecule type" value="Genomic_DNA"/>
</dbReference>